<keyword evidence="5" id="KW-0406">Ion transport</keyword>
<proteinExistence type="inferred from homology"/>
<keyword evidence="5" id="KW-0813">Transport</keyword>
<feature type="transmembrane region" description="Helical" evidence="10">
    <location>
        <begin position="330"/>
        <end position="349"/>
    </location>
</feature>
<evidence type="ECO:0000313" key="12">
    <source>
        <dbReference type="EMBL" id="KAK6118683.1"/>
    </source>
</evidence>
<dbReference type="Proteomes" id="UP001318860">
    <property type="component" value="Unassembled WGS sequence"/>
</dbReference>
<evidence type="ECO:0000256" key="3">
    <source>
        <dbReference type="ARBA" id="ARBA00022692"/>
    </source>
</evidence>
<protein>
    <recommendedName>
        <fullName evidence="8">Mechanosensitive ion channel protein</fullName>
    </recommendedName>
</protein>
<evidence type="ECO:0000256" key="2">
    <source>
        <dbReference type="ARBA" id="ARBA00008017"/>
    </source>
</evidence>
<evidence type="ECO:0000256" key="7">
    <source>
        <dbReference type="ARBA" id="ARBA00023303"/>
    </source>
</evidence>
<evidence type="ECO:0000256" key="6">
    <source>
        <dbReference type="ARBA" id="ARBA00023136"/>
    </source>
</evidence>
<dbReference type="Pfam" id="PF00924">
    <property type="entry name" value="MS_channel_2nd"/>
    <property type="match status" value="1"/>
</dbReference>
<keyword evidence="6 8" id="KW-0472">Membrane</keyword>
<feature type="compositionally biased region" description="Basic and acidic residues" evidence="9">
    <location>
        <begin position="40"/>
        <end position="54"/>
    </location>
</feature>
<feature type="transmembrane region" description="Helical" evidence="10">
    <location>
        <begin position="716"/>
        <end position="736"/>
    </location>
</feature>
<comment type="similarity">
    <text evidence="2 8">Belongs to the MscS (TC 1.A.23) family.</text>
</comment>
<feature type="transmembrane region" description="Helical" evidence="10">
    <location>
        <begin position="748"/>
        <end position="771"/>
    </location>
</feature>
<evidence type="ECO:0000256" key="5">
    <source>
        <dbReference type="ARBA" id="ARBA00023065"/>
    </source>
</evidence>
<evidence type="ECO:0000259" key="11">
    <source>
        <dbReference type="Pfam" id="PF00924"/>
    </source>
</evidence>
<organism evidence="12 13">
    <name type="scientific">Rehmannia glutinosa</name>
    <name type="common">Chinese foxglove</name>
    <dbReference type="NCBI Taxonomy" id="99300"/>
    <lineage>
        <taxon>Eukaryota</taxon>
        <taxon>Viridiplantae</taxon>
        <taxon>Streptophyta</taxon>
        <taxon>Embryophyta</taxon>
        <taxon>Tracheophyta</taxon>
        <taxon>Spermatophyta</taxon>
        <taxon>Magnoliopsida</taxon>
        <taxon>eudicotyledons</taxon>
        <taxon>Gunneridae</taxon>
        <taxon>Pentapetalae</taxon>
        <taxon>asterids</taxon>
        <taxon>lamiids</taxon>
        <taxon>Lamiales</taxon>
        <taxon>Orobanchaceae</taxon>
        <taxon>Rehmannieae</taxon>
        <taxon>Rehmannia</taxon>
    </lineage>
</organism>
<evidence type="ECO:0000256" key="1">
    <source>
        <dbReference type="ARBA" id="ARBA00004141"/>
    </source>
</evidence>
<dbReference type="PANTHER" id="PTHR31618:SF16">
    <property type="entry name" value="MECHANOSENSITIVE ION CHANNEL PROTEIN"/>
    <property type="match status" value="1"/>
</dbReference>
<gene>
    <name evidence="12" type="ORF">DH2020_047596</name>
</gene>
<evidence type="ECO:0000256" key="8">
    <source>
        <dbReference type="PIRNR" id="PIRNR017209"/>
    </source>
</evidence>
<keyword evidence="4 10" id="KW-1133">Transmembrane helix</keyword>
<dbReference type="SUPFAM" id="SSF50182">
    <property type="entry name" value="Sm-like ribonucleoproteins"/>
    <property type="match status" value="1"/>
</dbReference>
<dbReference type="EMBL" id="JABTTQ020003310">
    <property type="protein sequence ID" value="KAK6118683.1"/>
    <property type="molecule type" value="Genomic_DNA"/>
</dbReference>
<feature type="transmembrane region" description="Helical" evidence="10">
    <location>
        <begin position="369"/>
        <end position="390"/>
    </location>
</feature>
<keyword evidence="7" id="KW-0407">Ion channel</keyword>
<feature type="domain" description="Mechanosensitive ion channel MscS" evidence="11">
    <location>
        <begin position="758"/>
        <end position="824"/>
    </location>
</feature>
<dbReference type="InterPro" id="IPR023408">
    <property type="entry name" value="MscS_beta-dom_sf"/>
</dbReference>
<dbReference type="PANTHER" id="PTHR31618">
    <property type="entry name" value="MECHANOSENSITIVE ION CHANNEL PROTEIN 5"/>
    <property type="match status" value="1"/>
</dbReference>
<keyword evidence="13" id="KW-1185">Reference proteome</keyword>
<sequence>MDFSSSCKKSFKSHSSYKHGRKISIGSGAEEDALHEHQPILSDHNNHEFSDGTSHRRHPMAGPSEVIVKVDGDDEPAATPNSNRSICRESSLDFWRDESKLAAAMQQPGFDFREYPPSKLIGVFLNQQKAAGGELRLDVDLEMDEFRHNRGNNLSPNNFPSLNHNCDDRNRNNQSFLTSKELKVSLEAVNCSSSNVVDIGPDEQDKILQKNSSSSDEDVNQRVHHRRRSSNVDVQINGVGDEAQVLKCSSIQRRVSNLGRMKTKSRLIDPPEVLDRRSGLIPKSGQLRSGLLGRASGMLGKPIEEEEDDPLFDEDIPDEFKTGKFDALTIAQWISLILIVTALACTLAISKLKGIKFRGLSLWKWEVLILVLICGRLVSGWGIRIVVFFIERNFFMRKRVLYFVYGVRKAVQNCIWLGLVLIAWHSMFDREVDGNNKFLWYVNKLMVCMLVGTLLWLVKTLMVKVLASSFHVSTFFDRIQETLFNQYVIETLSGPPLIEMRHNQEEEERTMAEICRLQNAGATLPPDLRVPPFQPNKSGKVLGGAGGGLPPRPPIGVSFRVSEQLPKNDQNDQGISIDQLHKLNHKNVSAWNMKRLMKVVKNGVLTTLDERALDSSQGDETATQIRSEHEAICAARNIFRNVAKPRAKFIYLDDLMHFLKEDEALKTFNIVEGSVESEKISKASLKSWVVNAFVERRALALTLNDTKTAVNKLHQMVNAIVGIIVLVICLVILEIATSKFLLYISSQVVVVAFIFGNTCKNIFEAIIFVFVMHPFDVGDRCEVDAVQMVVEEMNILTTVFLRYDNQKIIYPNVTLATKPISNYYRSPDMGDSVDFAVHIATPAEKIATIKQRITSYIENRSDHWYPAPSVVLMNLEDLRTLKLSVWLRHRMNHQNMGEKWKRRALLVEEMVKILKELDIEYRLYPVDINIREMPPLNSSRIPPTWTPPPHN</sequence>
<feature type="region of interest" description="Disordered" evidence="9">
    <location>
        <begin position="209"/>
        <end position="228"/>
    </location>
</feature>
<dbReference type="InterPro" id="IPR016688">
    <property type="entry name" value="MscS-like_plants/fungi"/>
</dbReference>
<evidence type="ECO:0000256" key="4">
    <source>
        <dbReference type="ARBA" id="ARBA00022989"/>
    </source>
</evidence>
<dbReference type="InterPro" id="IPR010920">
    <property type="entry name" value="LSM_dom_sf"/>
</dbReference>
<evidence type="ECO:0000313" key="13">
    <source>
        <dbReference type="Proteomes" id="UP001318860"/>
    </source>
</evidence>
<evidence type="ECO:0000256" key="10">
    <source>
        <dbReference type="SAM" id="Phobius"/>
    </source>
</evidence>
<keyword evidence="3 10" id="KW-0812">Transmembrane</keyword>
<reference evidence="12 13" key="1">
    <citation type="journal article" date="2021" name="Comput. Struct. Biotechnol. J.">
        <title>De novo genome assembly of the potent medicinal plant Rehmannia glutinosa using nanopore technology.</title>
        <authorList>
            <person name="Ma L."/>
            <person name="Dong C."/>
            <person name="Song C."/>
            <person name="Wang X."/>
            <person name="Zheng X."/>
            <person name="Niu Y."/>
            <person name="Chen S."/>
            <person name="Feng W."/>
        </authorList>
    </citation>
    <scope>NUCLEOTIDE SEQUENCE [LARGE SCALE GENOMIC DNA]</scope>
    <source>
        <strain evidence="12">DH-2019</strain>
    </source>
</reference>
<comment type="caution">
    <text evidence="12">The sequence shown here is derived from an EMBL/GenBank/DDBJ whole genome shotgun (WGS) entry which is preliminary data.</text>
</comment>
<name>A0ABR0U8B6_REHGL</name>
<feature type="transmembrane region" description="Helical" evidence="10">
    <location>
        <begin position="438"/>
        <end position="458"/>
    </location>
</feature>
<accession>A0ABR0U8B6</accession>
<comment type="subcellular location">
    <subcellularLocation>
        <location evidence="1">Membrane</location>
        <topology evidence="1">Multi-pass membrane protein</topology>
    </subcellularLocation>
</comment>
<dbReference type="PIRSF" id="PIRSF017209">
    <property type="entry name" value="Memb_At2g17000_prd"/>
    <property type="match status" value="1"/>
</dbReference>
<dbReference type="InterPro" id="IPR006685">
    <property type="entry name" value="MscS_channel_2nd"/>
</dbReference>
<dbReference type="Gene3D" id="2.30.30.60">
    <property type="match status" value="1"/>
</dbReference>
<feature type="region of interest" description="Disordered" evidence="9">
    <location>
        <begin position="40"/>
        <end position="61"/>
    </location>
</feature>
<feature type="transmembrane region" description="Helical" evidence="10">
    <location>
        <begin position="402"/>
        <end position="426"/>
    </location>
</feature>
<evidence type="ECO:0000256" key="9">
    <source>
        <dbReference type="SAM" id="MobiDB-lite"/>
    </source>
</evidence>